<name>A0ACB9GQ61_9ASTR</name>
<comment type="caution">
    <text evidence="1">The sequence shown here is derived from an EMBL/GenBank/DDBJ whole genome shotgun (WGS) entry which is preliminary data.</text>
</comment>
<dbReference type="Proteomes" id="UP001056120">
    <property type="component" value="Linkage Group LG14"/>
</dbReference>
<protein>
    <submittedName>
        <fullName evidence="1">Uncharacterized protein</fullName>
    </submittedName>
</protein>
<sequence length="227" mass="26654">MRNPITTVVSGVGHVIGSIFGAPLDFLSGKSCSSVCGPTWDVECYIENFCIQHLLNFFAVSLLLYLVLLLLYFLYKLKVFHCLFKTSFKMIWACFSRIFLFWDHGCRLLCGMLYAVHERRKSYKRDIEMANMSGRSNEEEDADMETSVSYHNEHYRKRRKLWTGDHKRNLLRRSLRAQNHRVHVGVDSVHVSKRKHIKHDDVRVIRTSSFAKKGPNHKRSKHQHKKE</sequence>
<reference evidence="2" key="1">
    <citation type="journal article" date="2022" name="Mol. Ecol. Resour.">
        <title>The genomes of chicory, endive, great burdock and yacon provide insights into Asteraceae palaeo-polyploidization history and plant inulin production.</title>
        <authorList>
            <person name="Fan W."/>
            <person name="Wang S."/>
            <person name="Wang H."/>
            <person name="Wang A."/>
            <person name="Jiang F."/>
            <person name="Liu H."/>
            <person name="Zhao H."/>
            <person name="Xu D."/>
            <person name="Zhang Y."/>
        </authorList>
    </citation>
    <scope>NUCLEOTIDE SEQUENCE [LARGE SCALE GENOMIC DNA]</scope>
    <source>
        <strain evidence="2">cv. Yunnan</strain>
    </source>
</reference>
<accession>A0ACB9GQ61</accession>
<evidence type="ECO:0000313" key="2">
    <source>
        <dbReference type="Proteomes" id="UP001056120"/>
    </source>
</evidence>
<evidence type="ECO:0000313" key="1">
    <source>
        <dbReference type="EMBL" id="KAI3785346.1"/>
    </source>
</evidence>
<keyword evidence="2" id="KW-1185">Reference proteome</keyword>
<gene>
    <name evidence="1" type="ORF">L1987_44462</name>
</gene>
<dbReference type="EMBL" id="CM042031">
    <property type="protein sequence ID" value="KAI3785346.1"/>
    <property type="molecule type" value="Genomic_DNA"/>
</dbReference>
<organism evidence="1 2">
    <name type="scientific">Smallanthus sonchifolius</name>
    <dbReference type="NCBI Taxonomy" id="185202"/>
    <lineage>
        <taxon>Eukaryota</taxon>
        <taxon>Viridiplantae</taxon>
        <taxon>Streptophyta</taxon>
        <taxon>Embryophyta</taxon>
        <taxon>Tracheophyta</taxon>
        <taxon>Spermatophyta</taxon>
        <taxon>Magnoliopsida</taxon>
        <taxon>eudicotyledons</taxon>
        <taxon>Gunneridae</taxon>
        <taxon>Pentapetalae</taxon>
        <taxon>asterids</taxon>
        <taxon>campanulids</taxon>
        <taxon>Asterales</taxon>
        <taxon>Asteraceae</taxon>
        <taxon>Asteroideae</taxon>
        <taxon>Heliantheae alliance</taxon>
        <taxon>Millerieae</taxon>
        <taxon>Smallanthus</taxon>
    </lineage>
</organism>
<proteinExistence type="predicted"/>
<reference evidence="1 2" key="2">
    <citation type="journal article" date="2022" name="Mol. Ecol. Resour.">
        <title>The genomes of chicory, endive, great burdock and yacon provide insights into Asteraceae paleo-polyploidization history and plant inulin production.</title>
        <authorList>
            <person name="Fan W."/>
            <person name="Wang S."/>
            <person name="Wang H."/>
            <person name="Wang A."/>
            <person name="Jiang F."/>
            <person name="Liu H."/>
            <person name="Zhao H."/>
            <person name="Xu D."/>
            <person name="Zhang Y."/>
        </authorList>
    </citation>
    <scope>NUCLEOTIDE SEQUENCE [LARGE SCALE GENOMIC DNA]</scope>
    <source>
        <strain evidence="2">cv. Yunnan</strain>
        <tissue evidence="1">Leaves</tissue>
    </source>
</reference>